<keyword evidence="3" id="KW-0324">Glycolysis</keyword>
<gene>
    <name evidence="3 5" type="primary">glk</name>
    <name evidence="5" type="ORF">FLL45_08955</name>
</gene>
<sequence>MQNHETCYPYIVADIGGTNARFGLVTSIDKVSRQFTVENQQTFPSAEFDGLEDAVSCYKDTLSGESVSGACLAVAGPVAGENIKLTNLNWSFTVPKAQDALGLSKLQVINDFAAYAYAVQYLDPLCLTTINQGEAVEGCPIAVVGPGTGFGVAALVKGGGKVSVVASEGGHMSLAANTALQAAIKEQLSRKYELVSIEKVFSGPGLRHLYHALAAVEGAKPEPYRTADISQRALDGSDEMCQRTLALFCSWLGAVTGDLALALGAKGGVYLSGGILPRIVDFLKASDFQTSFKSKDQMSHYLTDIPVKLVTQGNSALLGAAAWYDDYSS</sequence>
<evidence type="ECO:0000313" key="6">
    <source>
        <dbReference type="Proteomes" id="UP000317839"/>
    </source>
</evidence>
<comment type="similarity">
    <text evidence="3 4">Belongs to the bacterial glucokinase family.</text>
</comment>
<dbReference type="GO" id="GO:0005829">
    <property type="term" value="C:cytosol"/>
    <property type="evidence" value="ECO:0007669"/>
    <property type="project" value="TreeGrafter"/>
</dbReference>
<dbReference type="GO" id="GO:0004340">
    <property type="term" value="F:glucokinase activity"/>
    <property type="evidence" value="ECO:0007669"/>
    <property type="project" value="UniProtKB-UniRule"/>
</dbReference>
<dbReference type="Gene3D" id="3.30.420.40">
    <property type="match status" value="1"/>
</dbReference>
<dbReference type="GO" id="GO:0005524">
    <property type="term" value="F:ATP binding"/>
    <property type="evidence" value="ECO:0007669"/>
    <property type="project" value="UniProtKB-UniRule"/>
</dbReference>
<dbReference type="InterPro" id="IPR003836">
    <property type="entry name" value="Glucokinase"/>
</dbReference>
<dbReference type="NCBIfam" id="NF009073">
    <property type="entry name" value="PRK12408.1"/>
    <property type="match status" value="1"/>
</dbReference>
<dbReference type="Pfam" id="PF02685">
    <property type="entry name" value="Glucokinase"/>
    <property type="match status" value="1"/>
</dbReference>
<comment type="subcellular location">
    <subcellularLocation>
        <location evidence="3">Cytoplasm</location>
    </subcellularLocation>
</comment>
<dbReference type="Gene3D" id="3.40.367.20">
    <property type="match status" value="1"/>
</dbReference>
<dbReference type="HAMAP" id="MF_00524">
    <property type="entry name" value="Glucokinase"/>
    <property type="match status" value="1"/>
</dbReference>
<keyword evidence="2 3" id="KW-0418">Kinase</keyword>
<dbReference type="GO" id="GO:0005536">
    <property type="term" value="F:D-glucose binding"/>
    <property type="evidence" value="ECO:0007669"/>
    <property type="project" value="InterPro"/>
</dbReference>
<name>A0A545TCX5_9GAMM</name>
<keyword evidence="3" id="KW-0963">Cytoplasm</keyword>
<evidence type="ECO:0000256" key="1">
    <source>
        <dbReference type="ARBA" id="ARBA00022679"/>
    </source>
</evidence>
<comment type="caution">
    <text evidence="5">The sequence shown here is derived from an EMBL/GenBank/DDBJ whole genome shotgun (WGS) entry which is preliminary data.</text>
</comment>
<keyword evidence="1 3" id="KW-0808">Transferase</keyword>
<proteinExistence type="inferred from homology"/>
<reference evidence="5 6" key="1">
    <citation type="submission" date="2019-06" db="EMBL/GenBank/DDBJ databases">
        <title>Draft genome of Aliikangiella marina GYP-15.</title>
        <authorList>
            <person name="Wang G."/>
        </authorList>
    </citation>
    <scope>NUCLEOTIDE SEQUENCE [LARGE SCALE GENOMIC DNA]</scope>
    <source>
        <strain evidence="5 6">GYP-15</strain>
    </source>
</reference>
<dbReference type="EMBL" id="VIKR01000002">
    <property type="protein sequence ID" value="TQV75059.1"/>
    <property type="molecule type" value="Genomic_DNA"/>
</dbReference>
<evidence type="ECO:0000313" key="5">
    <source>
        <dbReference type="EMBL" id="TQV75059.1"/>
    </source>
</evidence>
<organism evidence="5 6">
    <name type="scientific">Aliikangiella marina</name>
    <dbReference type="NCBI Taxonomy" id="1712262"/>
    <lineage>
        <taxon>Bacteria</taxon>
        <taxon>Pseudomonadati</taxon>
        <taxon>Pseudomonadota</taxon>
        <taxon>Gammaproteobacteria</taxon>
        <taxon>Oceanospirillales</taxon>
        <taxon>Pleioneaceae</taxon>
        <taxon>Aliikangiella</taxon>
    </lineage>
</organism>
<dbReference type="EC" id="2.7.1.2" evidence="3"/>
<dbReference type="SUPFAM" id="SSF53067">
    <property type="entry name" value="Actin-like ATPase domain"/>
    <property type="match status" value="1"/>
</dbReference>
<dbReference type="RefSeq" id="WP_142941676.1">
    <property type="nucleotide sequence ID" value="NZ_VIKR01000002.1"/>
</dbReference>
<feature type="binding site" evidence="3">
    <location>
        <begin position="13"/>
        <end position="18"/>
    </location>
    <ligand>
        <name>ATP</name>
        <dbReference type="ChEBI" id="CHEBI:30616"/>
    </ligand>
</feature>
<dbReference type="Proteomes" id="UP000317839">
    <property type="component" value="Unassembled WGS sequence"/>
</dbReference>
<protein>
    <recommendedName>
        <fullName evidence="3">Glucokinase</fullName>
        <ecNumber evidence="3">2.7.1.2</ecNumber>
    </recommendedName>
    <alternativeName>
        <fullName evidence="3">Glucose kinase</fullName>
    </alternativeName>
</protein>
<dbReference type="AlphaFoldDB" id="A0A545TCX5"/>
<dbReference type="InterPro" id="IPR050201">
    <property type="entry name" value="Bacterial_glucokinase"/>
</dbReference>
<evidence type="ECO:0000256" key="4">
    <source>
        <dbReference type="RuleBase" id="RU004046"/>
    </source>
</evidence>
<dbReference type="CDD" id="cd24008">
    <property type="entry name" value="ASKHA_NBD_GLK"/>
    <property type="match status" value="1"/>
</dbReference>
<evidence type="ECO:0000256" key="2">
    <source>
        <dbReference type="ARBA" id="ARBA00022777"/>
    </source>
</evidence>
<dbReference type="NCBIfam" id="TIGR00749">
    <property type="entry name" value="glk"/>
    <property type="match status" value="1"/>
</dbReference>
<dbReference type="OrthoDB" id="9800595at2"/>
<accession>A0A545TCX5</accession>
<evidence type="ECO:0000256" key="3">
    <source>
        <dbReference type="HAMAP-Rule" id="MF_00524"/>
    </source>
</evidence>
<dbReference type="PANTHER" id="PTHR47690">
    <property type="entry name" value="GLUCOKINASE"/>
    <property type="match status" value="1"/>
</dbReference>
<keyword evidence="3" id="KW-0547">Nucleotide-binding</keyword>
<dbReference type="PANTHER" id="PTHR47690:SF1">
    <property type="entry name" value="GLUCOKINASE"/>
    <property type="match status" value="1"/>
</dbReference>
<comment type="catalytic activity">
    <reaction evidence="3">
        <text>D-glucose + ATP = D-glucose 6-phosphate + ADP + H(+)</text>
        <dbReference type="Rhea" id="RHEA:17825"/>
        <dbReference type="ChEBI" id="CHEBI:4167"/>
        <dbReference type="ChEBI" id="CHEBI:15378"/>
        <dbReference type="ChEBI" id="CHEBI:30616"/>
        <dbReference type="ChEBI" id="CHEBI:61548"/>
        <dbReference type="ChEBI" id="CHEBI:456216"/>
        <dbReference type="EC" id="2.7.1.2"/>
    </reaction>
</comment>
<keyword evidence="6" id="KW-1185">Reference proteome</keyword>
<dbReference type="InterPro" id="IPR043129">
    <property type="entry name" value="ATPase_NBD"/>
</dbReference>
<keyword evidence="3" id="KW-0067">ATP-binding</keyword>
<dbReference type="GO" id="GO:0006096">
    <property type="term" value="P:glycolytic process"/>
    <property type="evidence" value="ECO:0007669"/>
    <property type="project" value="UniProtKB-UniRule"/>
</dbReference>